<dbReference type="Proteomes" id="UP000663859">
    <property type="component" value="Unassembled WGS sequence"/>
</dbReference>
<accession>A0A8J2FSM0</accession>
<proteinExistence type="predicted"/>
<gene>
    <name evidence="2" type="ORF">MPNT_210049</name>
</gene>
<name>A0A8J2FSM0_9BACT</name>
<evidence type="ECO:0000313" key="3">
    <source>
        <dbReference type="Proteomes" id="UP000663859"/>
    </source>
</evidence>
<dbReference type="AlphaFoldDB" id="A0A8J2FSM0"/>
<evidence type="ECO:0000313" key="2">
    <source>
        <dbReference type="EMBL" id="CAF0697331.1"/>
    </source>
</evidence>
<feature type="compositionally biased region" description="Basic and acidic residues" evidence="1">
    <location>
        <begin position="13"/>
        <end position="23"/>
    </location>
</feature>
<sequence length="56" mass="5900">MDRQVGRSGVLRGAEKGEEKELGQWEPAPARKPKASSLKLERGEACPPAGPTLGDG</sequence>
<reference evidence="2" key="1">
    <citation type="submission" date="2021-02" db="EMBL/GenBank/DDBJ databases">
        <authorList>
            <person name="Cremers G."/>
            <person name="Picone N."/>
        </authorList>
    </citation>
    <scope>NUCLEOTIDE SEQUENCE</scope>
    <source>
        <strain evidence="2">PQ17</strain>
    </source>
</reference>
<comment type="caution">
    <text evidence="2">The sequence shown here is derived from an EMBL/GenBank/DDBJ whole genome shotgun (WGS) entry which is preliminary data.</text>
</comment>
<keyword evidence="3" id="KW-1185">Reference proteome</keyword>
<protein>
    <submittedName>
        <fullName evidence="2">Uncharacterized protein</fullName>
    </submittedName>
</protein>
<evidence type="ECO:0000256" key="1">
    <source>
        <dbReference type="SAM" id="MobiDB-lite"/>
    </source>
</evidence>
<feature type="region of interest" description="Disordered" evidence="1">
    <location>
        <begin position="1"/>
        <end position="56"/>
    </location>
</feature>
<organism evidence="2 3">
    <name type="scientific">Candidatus Methylacidithermus pantelleriae</name>
    <dbReference type="NCBI Taxonomy" id="2744239"/>
    <lineage>
        <taxon>Bacteria</taxon>
        <taxon>Pseudomonadati</taxon>
        <taxon>Verrucomicrobiota</taxon>
        <taxon>Methylacidiphilae</taxon>
        <taxon>Methylacidiphilales</taxon>
        <taxon>Methylacidiphilaceae</taxon>
        <taxon>Candidatus Methylacidithermus</taxon>
    </lineage>
</organism>
<dbReference type="EMBL" id="CAJNOB010000014">
    <property type="protein sequence ID" value="CAF0697331.1"/>
    <property type="molecule type" value="Genomic_DNA"/>
</dbReference>